<dbReference type="RefSeq" id="WP_072993571.1">
    <property type="nucleotide sequence ID" value="NZ_FQWE01000011.1"/>
</dbReference>
<name>A0A1M5JL78_9FLAO</name>
<gene>
    <name evidence="2" type="ORF">SAMN05444396_11182</name>
</gene>
<dbReference type="EMBL" id="FQWE01000011">
    <property type="protein sequence ID" value="SHG41324.1"/>
    <property type="molecule type" value="Genomic_DNA"/>
</dbReference>
<dbReference type="SUPFAM" id="SSF52540">
    <property type="entry name" value="P-loop containing nucleoside triphosphate hydrolases"/>
    <property type="match status" value="1"/>
</dbReference>
<sequence length="196" mass="21504">MAKIILITHQKGGVGKSTLTFNLAQNIASSAKVAVLDFDLQGSLSQLKELVSDFEIIPYQGKLESIPELVYDFIFIDTPPYLSNHLPKLIAMADLIIVPTKAGILDLLAIKSTLSLIEQEQRTGDTIVVFNMIKPNTTLTLDILIGLAEYDVKIANTHISDLVAFTRSVLLKGVTNDKNAQKQIDNLTTEVLTKLL</sequence>
<dbReference type="OrthoDB" id="978593at2"/>
<reference evidence="3" key="1">
    <citation type="submission" date="2016-11" db="EMBL/GenBank/DDBJ databases">
        <authorList>
            <person name="Varghese N."/>
            <person name="Submissions S."/>
        </authorList>
    </citation>
    <scope>NUCLEOTIDE SEQUENCE [LARGE SCALE GENOMIC DNA]</scope>
    <source>
        <strain evidence="3">DSM 19741</strain>
    </source>
</reference>
<evidence type="ECO:0000259" key="1">
    <source>
        <dbReference type="Pfam" id="PF01656"/>
    </source>
</evidence>
<organism evidence="2 3">
    <name type="scientific">Flavobacterium segetis</name>
    <dbReference type="NCBI Taxonomy" id="271157"/>
    <lineage>
        <taxon>Bacteria</taxon>
        <taxon>Pseudomonadati</taxon>
        <taxon>Bacteroidota</taxon>
        <taxon>Flavobacteriia</taxon>
        <taxon>Flavobacteriales</taxon>
        <taxon>Flavobacteriaceae</taxon>
        <taxon>Flavobacterium</taxon>
    </lineage>
</organism>
<dbReference type="InterPro" id="IPR027417">
    <property type="entry name" value="P-loop_NTPase"/>
</dbReference>
<dbReference type="Proteomes" id="UP000184036">
    <property type="component" value="Unassembled WGS sequence"/>
</dbReference>
<feature type="domain" description="CobQ/CobB/MinD/ParA nucleotide binding" evidence="1">
    <location>
        <begin position="5"/>
        <end position="166"/>
    </location>
</feature>
<evidence type="ECO:0000313" key="3">
    <source>
        <dbReference type="Proteomes" id="UP000184036"/>
    </source>
</evidence>
<dbReference type="AlphaFoldDB" id="A0A1M5JL78"/>
<dbReference type="InterPro" id="IPR002586">
    <property type="entry name" value="CobQ/CobB/MinD/ParA_Nub-bd_dom"/>
</dbReference>
<dbReference type="PANTHER" id="PTHR13696">
    <property type="entry name" value="P-LOOP CONTAINING NUCLEOSIDE TRIPHOSPHATE HYDROLASE"/>
    <property type="match status" value="1"/>
</dbReference>
<accession>A0A1M5JL78</accession>
<evidence type="ECO:0000313" key="2">
    <source>
        <dbReference type="EMBL" id="SHG41324.1"/>
    </source>
</evidence>
<dbReference type="Gene3D" id="3.40.50.300">
    <property type="entry name" value="P-loop containing nucleotide triphosphate hydrolases"/>
    <property type="match status" value="1"/>
</dbReference>
<dbReference type="InterPro" id="IPR050678">
    <property type="entry name" value="DNA_Partitioning_ATPase"/>
</dbReference>
<dbReference type="CDD" id="cd02042">
    <property type="entry name" value="ParAB_family"/>
    <property type="match status" value="1"/>
</dbReference>
<dbReference type="PANTHER" id="PTHR13696:SF96">
    <property type="entry name" value="COBQ_COBB_MIND_PARA NUCLEOTIDE BINDING DOMAIN-CONTAINING PROTEIN"/>
    <property type="match status" value="1"/>
</dbReference>
<protein>
    <submittedName>
        <fullName evidence="2">Chromosome partitioning protein</fullName>
    </submittedName>
</protein>
<keyword evidence="3" id="KW-1185">Reference proteome</keyword>
<dbReference type="STRING" id="271157.SAMN05444396_11182"/>
<dbReference type="Pfam" id="PF01656">
    <property type="entry name" value="CbiA"/>
    <property type="match status" value="1"/>
</dbReference>
<proteinExistence type="predicted"/>